<accession>A0A6B0YZ39</accession>
<comment type="caution">
    <text evidence="1">The sequence shown here is derived from an EMBL/GenBank/DDBJ whole genome shotgun (WGS) entry which is preliminary data.</text>
</comment>
<evidence type="ECO:0000313" key="1">
    <source>
        <dbReference type="EMBL" id="MXY95239.1"/>
    </source>
</evidence>
<proteinExistence type="predicted"/>
<name>A0A6B0YZ39_9CHLR</name>
<protein>
    <submittedName>
        <fullName evidence="1">Uncharacterized protein</fullName>
    </submittedName>
</protein>
<dbReference type="EMBL" id="VXRG01000141">
    <property type="protein sequence ID" value="MXY95239.1"/>
    <property type="molecule type" value="Genomic_DNA"/>
</dbReference>
<dbReference type="AlphaFoldDB" id="A0A6B0YZ39"/>
<organism evidence="1">
    <name type="scientific">Caldilineaceae bacterium SB0664_bin_27</name>
    <dbReference type="NCBI Taxonomy" id="2605260"/>
    <lineage>
        <taxon>Bacteria</taxon>
        <taxon>Bacillati</taxon>
        <taxon>Chloroflexota</taxon>
        <taxon>Caldilineae</taxon>
        <taxon>Caldilineales</taxon>
        <taxon>Caldilineaceae</taxon>
    </lineage>
</organism>
<gene>
    <name evidence="1" type="ORF">F4Y42_17495</name>
</gene>
<reference evidence="1" key="1">
    <citation type="submission" date="2019-09" db="EMBL/GenBank/DDBJ databases">
        <title>Characterisation of the sponge microbiome using genome-centric metagenomics.</title>
        <authorList>
            <person name="Engelberts J.P."/>
            <person name="Robbins S.J."/>
            <person name="De Goeij J.M."/>
            <person name="Aranda M."/>
            <person name="Bell S.C."/>
            <person name="Webster N.S."/>
        </authorList>
    </citation>
    <scope>NUCLEOTIDE SEQUENCE</scope>
    <source>
        <strain evidence="1">SB0664_bin_27</strain>
    </source>
</reference>
<sequence length="148" mass="17607">MTTAAPRQKLKWFRPDVNTKFHIDYNWWEQSGRNFRLYLRDQLCTECRDRFQDHRDTEDVDWIDPETGEVHRTDALWECLRSRCTKDPDYINEHLSLTAACFRVFLANNNTPLSPSELNQLLPWKPARTILQTLGGRVVYLGLRPVRE</sequence>